<keyword evidence="2 4" id="KW-0863">Zinc-finger</keyword>
<feature type="region of interest" description="Disordered" evidence="5">
    <location>
        <begin position="153"/>
        <end position="185"/>
    </location>
</feature>
<dbReference type="GO" id="GO:0005634">
    <property type="term" value="C:nucleus"/>
    <property type="evidence" value="ECO:0007669"/>
    <property type="project" value="TreeGrafter"/>
</dbReference>
<dbReference type="EMBL" id="JPKY01000016">
    <property type="protein sequence ID" value="KFH46719.1"/>
    <property type="molecule type" value="Genomic_DNA"/>
</dbReference>
<sequence>MSEPQPAEGQNGGAAAQSGIGRQDEKGDAAAVDDSHQEDEPVKKVTLCGVCEKTASKYKCPRCYLPYCSVACNKIHREDHPPDPEPASKPPVEPPPPAVAEPPAESSEEDPADPRGLKYRHPFRTLQHSEQLQWLFRKYPRLPDQLLEIHAATQPPPAETSRIPAALLKGLPPKKQGWDREKGIARGKEALRKARKAEGEDGEAIREYSELVLHLIEEARARSGR</sequence>
<feature type="compositionally biased region" description="Basic and acidic residues" evidence="5">
    <location>
        <begin position="176"/>
        <end position="185"/>
    </location>
</feature>
<dbReference type="PANTHER" id="PTHR13483">
    <property type="entry name" value="BOX C_D SNORNA PROTEIN 1-RELATED"/>
    <property type="match status" value="1"/>
</dbReference>
<feature type="domain" description="HIT-type" evidence="6">
    <location>
        <begin position="48"/>
        <end position="81"/>
    </location>
</feature>
<dbReference type="InterPro" id="IPR051639">
    <property type="entry name" value="BCD1"/>
</dbReference>
<dbReference type="AlphaFoldDB" id="A0A086TBI7"/>
<feature type="region of interest" description="Disordered" evidence="5">
    <location>
        <begin position="75"/>
        <end position="122"/>
    </location>
</feature>
<dbReference type="Gene3D" id="3.30.60.190">
    <property type="match status" value="1"/>
</dbReference>
<dbReference type="InterPro" id="IPR007529">
    <property type="entry name" value="Znf_HIT"/>
</dbReference>
<gene>
    <name evidence="7" type="ORF">ACRE_023950</name>
</gene>
<dbReference type="Proteomes" id="UP000029964">
    <property type="component" value="Unassembled WGS sequence"/>
</dbReference>
<dbReference type="GO" id="GO:0000463">
    <property type="term" value="P:maturation of LSU-rRNA from tricistronic rRNA transcript (SSU-rRNA, 5.8S rRNA, LSU-rRNA)"/>
    <property type="evidence" value="ECO:0007669"/>
    <property type="project" value="TreeGrafter"/>
</dbReference>
<evidence type="ECO:0000256" key="1">
    <source>
        <dbReference type="ARBA" id="ARBA00022723"/>
    </source>
</evidence>
<dbReference type="PANTHER" id="PTHR13483:SF11">
    <property type="entry name" value="ZINC FINGER HIT DOMAIN-CONTAINING PROTEIN 3"/>
    <property type="match status" value="1"/>
</dbReference>
<evidence type="ECO:0000259" key="6">
    <source>
        <dbReference type="PROSITE" id="PS51083"/>
    </source>
</evidence>
<evidence type="ECO:0000256" key="2">
    <source>
        <dbReference type="ARBA" id="ARBA00022771"/>
    </source>
</evidence>
<evidence type="ECO:0000256" key="5">
    <source>
        <dbReference type="SAM" id="MobiDB-lite"/>
    </source>
</evidence>
<evidence type="ECO:0000256" key="3">
    <source>
        <dbReference type="ARBA" id="ARBA00022833"/>
    </source>
</evidence>
<name>A0A086TBI7_HAPC1</name>
<evidence type="ECO:0000256" key="4">
    <source>
        <dbReference type="PROSITE-ProRule" id="PRU00453"/>
    </source>
</evidence>
<dbReference type="HOGENOM" id="CLU_063513_0_1_1"/>
<dbReference type="GO" id="GO:0000492">
    <property type="term" value="P:box C/D snoRNP assembly"/>
    <property type="evidence" value="ECO:0007669"/>
    <property type="project" value="TreeGrafter"/>
</dbReference>
<feature type="region of interest" description="Disordered" evidence="5">
    <location>
        <begin position="1"/>
        <end position="46"/>
    </location>
</feature>
<accession>A0A086TBI7</accession>
<dbReference type="OrthoDB" id="18412at2759"/>
<proteinExistence type="predicted"/>
<dbReference type="SUPFAM" id="SSF144232">
    <property type="entry name" value="HIT/MYND zinc finger-like"/>
    <property type="match status" value="1"/>
</dbReference>
<reference evidence="8" key="1">
    <citation type="journal article" date="2014" name="Genome Announc.">
        <title>Genome sequence and annotation of Acremonium chrysogenum, producer of the beta-lactam antibiotic cephalosporin C.</title>
        <authorList>
            <person name="Terfehr D."/>
            <person name="Dahlmann T.A."/>
            <person name="Specht T."/>
            <person name="Zadra I."/>
            <person name="Kuernsteiner H."/>
            <person name="Kueck U."/>
        </authorList>
    </citation>
    <scope>NUCLEOTIDE SEQUENCE [LARGE SCALE GENOMIC DNA]</scope>
    <source>
        <strain evidence="8">ATCC 11550 / CBS 779.69 / DSM 880 / IAM 14645 / JCM 23072 / IMI 49137</strain>
    </source>
</reference>
<keyword evidence="1" id="KW-0479">Metal-binding</keyword>
<comment type="caution">
    <text evidence="7">The sequence shown here is derived from an EMBL/GenBank/DDBJ whole genome shotgun (WGS) entry which is preliminary data.</text>
</comment>
<feature type="compositionally biased region" description="Pro residues" evidence="5">
    <location>
        <begin position="84"/>
        <end position="100"/>
    </location>
</feature>
<dbReference type="Pfam" id="PF04438">
    <property type="entry name" value="zf-HIT"/>
    <property type="match status" value="1"/>
</dbReference>
<organism evidence="7 8">
    <name type="scientific">Hapsidospora chrysogenum (strain ATCC 11550 / CBS 779.69 / DSM 880 / IAM 14645 / JCM 23072 / IMI 49137)</name>
    <name type="common">Acremonium chrysogenum</name>
    <dbReference type="NCBI Taxonomy" id="857340"/>
    <lineage>
        <taxon>Eukaryota</taxon>
        <taxon>Fungi</taxon>
        <taxon>Dikarya</taxon>
        <taxon>Ascomycota</taxon>
        <taxon>Pezizomycotina</taxon>
        <taxon>Sordariomycetes</taxon>
        <taxon>Hypocreomycetidae</taxon>
        <taxon>Hypocreales</taxon>
        <taxon>Bionectriaceae</taxon>
        <taxon>Hapsidospora</taxon>
    </lineage>
</organism>
<evidence type="ECO:0000313" key="8">
    <source>
        <dbReference type="Proteomes" id="UP000029964"/>
    </source>
</evidence>
<evidence type="ECO:0000313" key="7">
    <source>
        <dbReference type="EMBL" id="KFH46719.1"/>
    </source>
</evidence>
<keyword evidence="3" id="KW-0862">Zinc</keyword>
<protein>
    <submittedName>
        <fullName evidence="7">Putative zinc-finger proteinc-like protein</fullName>
    </submittedName>
</protein>
<feature type="compositionally biased region" description="Basic and acidic residues" evidence="5">
    <location>
        <begin position="22"/>
        <end position="43"/>
    </location>
</feature>
<dbReference type="GO" id="GO:0070761">
    <property type="term" value="C:pre-snoRNP complex"/>
    <property type="evidence" value="ECO:0007669"/>
    <property type="project" value="TreeGrafter"/>
</dbReference>
<dbReference type="PROSITE" id="PS51083">
    <property type="entry name" value="ZF_HIT"/>
    <property type="match status" value="1"/>
</dbReference>
<keyword evidence="8" id="KW-1185">Reference proteome</keyword>
<dbReference type="GO" id="GO:0008270">
    <property type="term" value="F:zinc ion binding"/>
    <property type="evidence" value="ECO:0007669"/>
    <property type="project" value="UniProtKB-UniRule"/>
</dbReference>
<dbReference type="CDD" id="cd23024">
    <property type="entry name" value="zf-HIT_ZNHIT2-3"/>
    <property type="match status" value="1"/>
</dbReference>
<dbReference type="GO" id="GO:0048254">
    <property type="term" value="P:snoRNA localization"/>
    <property type="evidence" value="ECO:0007669"/>
    <property type="project" value="TreeGrafter"/>
</dbReference>